<evidence type="ECO:0000256" key="2">
    <source>
        <dbReference type="ARBA" id="ARBA00004953"/>
    </source>
</evidence>
<evidence type="ECO:0000256" key="1">
    <source>
        <dbReference type="ARBA" id="ARBA00004651"/>
    </source>
</evidence>
<feature type="transmembrane region" description="Helical" evidence="9">
    <location>
        <begin position="86"/>
        <end position="103"/>
    </location>
</feature>
<comment type="subcellular location">
    <subcellularLocation>
        <location evidence="1 9">Cell membrane</location>
        <topology evidence="1 9">Multi-pass membrane protein</topology>
    </subcellularLocation>
</comment>
<reference evidence="11" key="1">
    <citation type="journal article" date="2016" name="Front. Microbiol.">
        <title>Molecular Keys to the Janthinobacterium and Duganella spp. Interaction with the Plant Pathogen Fusarium graminearum.</title>
        <authorList>
            <person name="Haack F.S."/>
            <person name="Poehlein A."/>
            <person name="Kroger C."/>
            <person name="Voigt C.A."/>
            <person name="Piepenbring M."/>
            <person name="Bode H.B."/>
            <person name="Daniel R."/>
            <person name="Schafer W."/>
            <person name="Streit W.R."/>
        </authorList>
    </citation>
    <scope>NUCLEOTIDE SEQUENCE [LARGE SCALE GENOMIC DNA]</scope>
    <source>
        <strain evidence="11">T54</strain>
    </source>
</reference>
<evidence type="ECO:0000256" key="6">
    <source>
        <dbReference type="ARBA" id="ARBA00022692"/>
    </source>
</evidence>
<keyword evidence="8 9" id="KW-0472">Membrane</keyword>
<dbReference type="GO" id="GO:0015420">
    <property type="term" value="F:ABC-type vitamin B12 transporter activity"/>
    <property type="evidence" value="ECO:0007669"/>
    <property type="project" value="UniProtKB-UniRule"/>
</dbReference>
<evidence type="ECO:0000256" key="9">
    <source>
        <dbReference type="HAMAP-Rule" id="MF_00024"/>
    </source>
</evidence>
<comment type="caution">
    <text evidence="10">The sequence shown here is derived from an EMBL/GenBank/DDBJ whole genome shotgun (WGS) entry which is preliminary data.</text>
</comment>
<evidence type="ECO:0000256" key="4">
    <source>
        <dbReference type="ARBA" id="ARBA00022475"/>
    </source>
</evidence>
<keyword evidence="6 9" id="KW-0812">Transmembrane</keyword>
<dbReference type="AlphaFoldDB" id="A0A1E7WD13"/>
<dbReference type="RefSeq" id="WP_070250826.1">
    <property type="nucleotide sequence ID" value="NZ_LROM01000120.1"/>
</dbReference>
<keyword evidence="7 9" id="KW-1133">Transmembrane helix</keyword>
<keyword evidence="5 9" id="KW-0169">Cobalamin biosynthesis</keyword>
<feature type="transmembrane region" description="Helical" evidence="9">
    <location>
        <begin position="6"/>
        <end position="24"/>
    </location>
</feature>
<dbReference type="Proteomes" id="UP000175989">
    <property type="component" value="Unassembled WGS sequence"/>
</dbReference>
<dbReference type="NCBIfam" id="TIGR00380">
    <property type="entry name" value="cobal_cbiB"/>
    <property type="match status" value="1"/>
</dbReference>
<feature type="transmembrane region" description="Helical" evidence="9">
    <location>
        <begin position="60"/>
        <end position="80"/>
    </location>
</feature>
<dbReference type="GO" id="GO:0005886">
    <property type="term" value="C:plasma membrane"/>
    <property type="evidence" value="ECO:0007669"/>
    <property type="project" value="UniProtKB-SubCell"/>
</dbReference>
<comment type="pathway">
    <text evidence="2 9">Cofactor biosynthesis; adenosylcobalamin biosynthesis.</text>
</comment>
<evidence type="ECO:0000256" key="3">
    <source>
        <dbReference type="ARBA" id="ARBA00006263"/>
    </source>
</evidence>
<feature type="transmembrane region" description="Helical" evidence="9">
    <location>
        <begin position="213"/>
        <end position="231"/>
    </location>
</feature>
<evidence type="ECO:0000256" key="7">
    <source>
        <dbReference type="ARBA" id="ARBA00022989"/>
    </source>
</evidence>
<evidence type="ECO:0000313" key="10">
    <source>
        <dbReference type="EMBL" id="OEZ95764.1"/>
    </source>
</evidence>
<dbReference type="HAMAP" id="MF_00024">
    <property type="entry name" value="CobD_CbiB"/>
    <property type="match status" value="1"/>
</dbReference>
<proteinExistence type="inferred from homology"/>
<dbReference type="InterPro" id="IPR004485">
    <property type="entry name" value="Cobalamin_biosynth_CobD/CbiB"/>
</dbReference>
<feature type="transmembrane region" description="Helical" evidence="9">
    <location>
        <begin position="160"/>
        <end position="182"/>
    </location>
</feature>
<evidence type="ECO:0000256" key="8">
    <source>
        <dbReference type="ARBA" id="ARBA00023136"/>
    </source>
</evidence>
<organism evidence="10 11">
    <name type="scientific">Duganella phyllosphaerae</name>
    <dbReference type="NCBI Taxonomy" id="762836"/>
    <lineage>
        <taxon>Bacteria</taxon>
        <taxon>Pseudomonadati</taxon>
        <taxon>Pseudomonadota</taxon>
        <taxon>Betaproteobacteria</taxon>
        <taxon>Burkholderiales</taxon>
        <taxon>Oxalobacteraceae</taxon>
        <taxon>Telluria group</taxon>
        <taxon>Duganella</taxon>
    </lineage>
</organism>
<sequence length="326" mass="34948">MIAGLSFAAIAVLMVAGVLLDLLLGETRRWHPLVGFGNLAMGLDRRLNRGTGKARFRRGVLAWLLAVLPITALTALLVWAAGAVSFWLAAAVHAAMLYVCLGLRSLREHNLPIAHALAHNDLPQARYLTSRIVSRDTSSASEVELTRASAESLLENGNDAVFATLFWFIVGGGPAAVMFRMVNTLDAMWGYRTERLLRFGCAAARLDDAFNYIPARLTALSYVLLAPGFAAKRRAWQCWRTQAPLWDSPNAGPVMASGAGALGVQLGGAAVYHGQLEERPVLGAGVPATGIDIGRAWRLVTHTTALWLGAGLVLTLLPALLETLHA</sequence>
<dbReference type="OrthoDB" id="9811967at2"/>
<dbReference type="PANTHER" id="PTHR34308:SF1">
    <property type="entry name" value="COBALAMIN BIOSYNTHESIS PROTEIN CBIB"/>
    <property type="match status" value="1"/>
</dbReference>
<dbReference type="PANTHER" id="PTHR34308">
    <property type="entry name" value="COBALAMIN BIOSYNTHESIS PROTEIN CBIB"/>
    <property type="match status" value="1"/>
</dbReference>
<dbReference type="UniPathway" id="UPA00148"/>
<evidence type="ECO:0000313" key="11">
    <source>
        <dbReference type="Proteomes" id="UP000175989"/>
    </source>
</evidence>
<accession>A0A1E7WD13</accession>
<gene>
    <name evidence="10" type="primary">cbiB_2</name>
    <name evidence="9" type="synonym">cobD</name>
    <name evidence="10" type="ORF">DUPY_42150</name>
</gene>
<comment type="function">
    <text evidence="9">Converts cobyric acid to cobinamide by the addition of aminopropanol on the F carboxylic group.</text>
</comment>
<keyword evidence="4 9" id="KW-1003">Cell membrane</keyword>
<dbReference type="GO" id="GO:0048472">
    <property type="term" value="F:threonine-phosphate decarboxylase activity"/>
    <property type="evidence" value="ECO:0007669"/>
    <property type="project" value="InterPro"/>
</dbReference>
<dbReference type="EMBL" id="LROM01000120">
    <property type="protein sequence ID" value="OEZ95764.1"/>
    <property type="molecule type" value="Genomic_DNA"/>
</dbReference>
<keyword evidence="11" id="KW-1185">Reference proteome</keyword>
<feature type="transmembrane region" description="Helical" evidence="9">
    <location>
        <begin position="304"/>
        <end position="321"/>
    </location>
</feature>
<protein>
    <recommendedName>
        <fullName evidence="9">Cobalamin biosynthesis protein CobD</fullName>
    </recommendedName>
</protein>
<evidence type="ECO:0000256" key="5">
    <source>
        <dbReference type="ARBA" id="ARBA00022573"/>
    </source>
</evidence>
<dbReference type="PATRIC" id="fig|762836.4.peg.4342"/>
<dbReference type="Pfam" id="PF03186">
    <property type="entry name" value="CobD_Cbib"/>
    <property type="match status" value="1"/>
</dbReference>
<name>A0A1E7WD13_9BURK</name>
<dbReference type="GO" id="GO:0009236">
    <property type="term" value="P:cobalamin biosynthetic process"/>
    <property type="evidence" value="ECO:0007669"/>
    <property type="project" value="UniProtKB-UniRule"/>
</dbReference>
<comment type="similarity">
    <text evidence="3 9">Belongs to the CobD/CbiB family.</text>
</comment>